<dbReference type="InterPro" id="IPR036390">
    <property type="entry name" value="WH_DNA-bd_sf"/>
</dbReference>
<keyword evidence="2" id="KW-0804">Transcription</keyword>
<accession>A0A7I8D6K7</accession>
<evidence type="ECO:0000259" key="3">
    <source>
        <dbReference type="PROSITE" id="PS51000"/>
    </source>
</evidence>
<reference evidence="5" key="1">
    <citation type="submission" date="2020-07" db="EMBL/GenBank/DDBJ databases">
        <title>Complete genome sequencing of Clostridia bacterium strain 12CBH8.</title>
        <authorList>
            <person name="Sakamoto M."/>
            <person name="Murakami T."/>
            <person name="Mori H."/>
        </authorList>
    </citation>
    <scope>NUCLEOTIDE SEQUENCE [LARGE SCALE GENOMIC DNA]</scope>
    <source>
        <strain evidence="5">12CBH8</strain>
    </source>
</reference>
<dbReference type="KEGG" id="sman:C12CBH8_17580"/>
<dbReference type="PANTHER" id="PTHR30363">
    <property type="entry name" value="HTH-TYPE TRANSCRIPTIONAL REGULATOR SRLR-RELATED"/>
    <property type="match status" value="1"/>
</dbReference>
<evidence type="ECO:0000256" key="1">
    <source>
        <dbReference type="ARBA" id="ARBA00023015"/>
    </source>
</evidence>
<dbReference type="InterPro" id="IPR037171">
    <property type="entry name" value="NagB/RpiA_transferase-like"/>
</dbReference>
<evidence type="ECO:0000313" key="5">
    <source>
        <dbReference type="Proteomes" id="UP000593890"/>
    </source>
</evidence>
<dbReference type="Pfam" id="PF08220">
    <property type="entry name" value="HTH_DeoR"/>
    <property type="match status" value="1"/>
</dbReference>
<dbReference type="SUPFAM" id="SSF100950">
    <property type="entry name" value="NagB/RpiA/CoA transferase-like"/>
    <property type="match status" value="1"/>
</dbReference>
<dbReference type="Pfam" id="PF00455">
    <property type="entry name" value="DeoRC"/>
    <property type="match status" value="1"/>
</dbReference>
<feature type="domain" description="HTH deoR-type" evidence="3">
    <location>
        <begin position="3"/>
        <end position="58"/>
    </location>
</feature>
<dbReference type="AlphaFoldDB" id="A0A7I8D6K7"/>
<gene>
    <name evidence="4" type="ORF">C12CBH8_17580</name>
</gene>
<dbReference type="PROSITE" id="PS51000">
    <property type="entry name" value="HTH_DEOR_2"/>
    <property type="match status" value="1"/>
</dbReference>
<organism evidence="4 5">
    <name type="scientific">Solibaculum mannosilyticum</name>
    <dbReference type="NCBI Taxonomy" id="2780922"/>
    <lineage>
        <taxon>Bacteria</taxon>
        <taxon>Bacillati</taxon>
        <taxon>Bacillota</taxon>
        <taxon>Clostridia</taxon>
        <taxon>Eubacteriales</taxon>
        <taxon>Oscillospiraceae</taxon>
        <taxon>Solibaculum</taxon>
    </lineage>
</organism>
<dbReference type="InterPro" id="IPR014036">
    <property type="entry name" value="DeoR-like_C"/>
</dbReference>
<dbReference type="SMART" id="SM01134">
    <property type="entry name" value="DeoRC"/>
    <property type="match status" value="1"/>
</dbReference>
<protein>
    <submittedName>
        <fullName evidence="4">DeoR family transcriptional regulator</fullName>
    </submittedName>
</protein>
<dbReference type="SMART" id="SM00420">
    <property type="entry name" value="HTH_DEOR"/>
    <property type="match status" value="1"/>
</dbReference>
<keyword evidence="1" id="KW-0805">Transcription regulation</keyword>
<dbReference type="GO" id="GO:0003700">
    <property type="term" value="F:DNA-binding transcription factor activity"/>
    <property type="evidence" value="ECO:0007669"/>
    <property type="project" value="InterPro"/>
</dbReference>
<evidence type="ECO:0000256" key="2">
    <source>
        <dbReference type="ARBA" id="ARBA00023163"/>
    </source>
</evidence>
<dbReference type="InterPro" id="IPR036388">
    <property type="entry name" value="WH-like_DNA-bd_sf"/>
</dbReference>
<name>A0A7I8D6K7_9FIRM</name>
<dbReference type="InterPro" id="IPR050313">
    <property type="entry name" value="Carb_Metab_HTH_regulators"/>
</dbReference>
<sequence length="253" mass="28264">MFMEERQEQIVVLLNRHGKVLVKELSEQFNVTEDCIRKDLAALEKKGLLKRTYGGAVSPRSNTHIFEVKGRKSENVAAKRAIAAKAVQLIHENDMVFLDISTTSLEIAKLILAENKTITVVTNMAEIIHFFSRRCNVQLISVGGVLDNGRDGFIGSMSIETISKFKYDLCFLGVVGVNVFHNEAATYDVTDGMTKSAILHASRRSYLLCENRKFQMDGNYNYATLDAFSGIITESPPSHEISEALKELDVEIL</sequence>
<dbReference type="SUPFAM" id="SSF46785">
    <property type="entry name" value="Winged helix' DNA-binding domain"/>
    <property type="match status" value="1"/>
</dbReference>
<dbReference type="Gene3D" id="1.10.10.10">
    <property type="entry name" value="Winged helix-like DNA-binding domain superfamily/Winged helix DNA-binding domain"/>
    <property type="match status" value="1"/>
</dbReference>
<dbReference type="PANTHER" id="PTHR30363:SF44">
    <property type="entry name" value="AGA OPERON TRANSCRIPTIONAL REPRESSOR-RELATED"/>
    <property type="match status" value="1"/>
</dbReference>
<dbReference type="Proteomes" id="UP000593890">
    <property type="component" value="Chromosome"/>
</dbReference>
<keyword evidence="5" id="KW-1185">Reference proteome</keyword>
<evidence type="ECO:0000313" key="4">
    <source>
        <dbReference type="EMBL" id="BCI61119.1"/>
    </source>
</evidence>
<dbReference type="InterPro" id="IPR001034">
    <property type="entry name" value="DeoR_HTH"/>
</dbReference>
<proteinExistence type="predicted"/>
<dbReference type="EMBL" id="AP023321">
    <property type="protein sequence ID" value="BCI61119.1"/>
    <property type="molecule type" value="Genomic_DNA"/>
</dbReference>
<dbReference type="PRINTS" id="PR00037">
    <property type="entry name" value="HTHLACR"/>
</dbReference>